<gene>
    <name evidence="1" type="ORF">GCM10022392_26340</name>
</gene>
<name>A0ABP7WZ88_9SPHI</name>
<dbReference type="EMBL" id="BAABCV010000009">
    <property type="protein sequence ID" value="GAA4100486.1"/>
    <property type="molecule type" value="Genomic_DNA"/>
</dbReference>
<evidence type="ECO:0000313" key="2">
    <source>
        <dbReference type="Proteomes" id="UP001500841"/>
    </source>
</evidence>
<organism evidence="1 2">
    <name type="scientific">Mucilaginibacter panaciglaebae</name>
    <dbReference type="NCBI Taxonomy" id="502331"/>
    <lineage>
        <taxon>Bacteria</taxon>
        <taxon>Pseudomonadati</taxon>
        <taxon>Bacteroidota</taxon>
        <taxon>Sphingobacteriia</taxon>
        <taxon>Sphingobacteriales</taxon>
        <taxon>Sphingobacteriaceae</taxon>
        <taxon>Mucilaginibacter</taxon>
    </lineage>
</organism>
<sequence>MTDREYINRSGQVCVFVEFQFPNGTRTLSIQNSPDVSNLLNDFMTAQGVFKKVDEESAKILSTTNPQRESE</sequence>
<proteinExistence type="predicted"/>
<protein>
    <submittedName>
        <fullName evidence="1">Uncharacterized protein</fullName>
    </submittedName>
</protein>
<comment type="caution">
    <text evidence="1">The sequence shown here is derived from an EMBL/GenBank/DDBJ whole genome shotgun (WGS) entry which is preliminary data.</text>
</comment>
<reference evidence="2" key="1">
    <citation type="journal article" date="2019" name="Int. J. Syst. Evol. Microbiol.">
        <title>The Global Catalogue of Microorganisms (GCM) 10K type strain sequencing project: providing services to taxonomists for standard genome sequencing and annotation.</title>
        <authorList>
            <consortium name="The Broad Institute Genomics Platform"/>
            <consortium name="The Broad Institute Genome Sequencing Center for Infectious Disease"/>
            <person name="Wu L."/>
            <person name="Ma J."/>
        </authorList>
    </citation>
    <scope>NUCLEOTIDE SEQUENCE [LARGE SCALE GENOMIC DNA]</scope>
    <source>
        <strain evidence="2">JCM 17085</strain>
    </source>
</reference>
<accession>A0ABP7WZ88</accession>
<keyword evidence="2" id="KW-1185">Reference proteome</keyword>
<dbReference type="Proteomes" id="UP001500841">
    <property type="component" value="Unassembled WGS sequence"/>
</dbReference>
<evidence type="ECO:0000313" key="1">
    <source>
        <dbReference type="EMBL" id="GAA4100486.1"/>
    </source>
</evidence>